<dbReference type="GeneID" id="37044079"/>
<keyword evidence="2 5" id="KW-0489">Methyltransferase</keyword>
<dbReference type="InterPro" id="IPR051419">
    <property type="entry name" value="Lys/N-term_MeTrsfase_sf"/>
</dbReference>
<dbReference type="SUPFAM" id="SSF53335">
    <property type="entry name" value="S-adenosyl-L-methionine-dependent methyltransferases"/>
    <property type="match status" value="1"/>
</dbReference>
<dbReference type="AlphaFoldDB" id="A0A316YK18"/>
<dbReference type="InterPro" id="IPR029063">
    <property type="entry name" value="SAM-dependent_MTases_sf"/>
</dbReference>
<dbReference type="PANTHER" id="PTHR12176:SF80">
    <property type="entry name" value="EEF1A LYSINE METHYLTRANSFERASE 4"/>
    <property type="match status" value="1"/>
</dbReference>
<dbReference type="GO" id="GO:0032259">
    <property type="term" value="P:methylation"/>
    <property type="evidence" value="ECO:0007669"/>
    <property type="project" value="UniProtKB-KW"/>
</dbReference>
<evidence type="ECO:0000256" key="3">
    <source>
        <dbReference type="ARBA" id="ARBA00022679"/>
    </source>
</evidence>
<dbReference type="GO" id="GO:0008168">
    <property type="term" value="F:methyltransferase activity"/>
    <property type="evidence" value="ECO:0007669"/>
    <property type="project" value="UniProtKB-KW"/>
</dbReference>
<comment type="similarity">
    <text evidence="1">Belongs to the methyltransferase superfamily.</text>
</comment>
<dbReference type="RefSeq" id="XP_025376720.1">
    <property type="nucleotide sequence ID" value="XM_025522163.1"/>
</dbReference>
<protein>
    <submittedName>
        <fullName evidence="5">S-adenosyl-L-methionine-dependent methyltransferase</fullName>
    </submittedName>
</protein>
<dbReference type="Proteomes" id="UP000245768">
    <property type="component" value="Unassembled WGS sequence"/>
</dbReference>
<dbReference type="CDD" id="cd02440">
    <property type="entry name" value="AdoMet_MTases"/>
    <property type="match status" value="1"/>
</dbReference>
<organism evidence="5 6">
    <name type="scientific">Acaromyces ingoldii</name>
    <dbReference type="NCBI Taxonomy" id="215250"/>
    <lineage>
        <taxon>Eukaryota</taxon>
        <taxon>Fungi</taxon>
        <taxon>Dikarya</taxon>
        <taxon>Basidiomycota</taxon>
        <taxon>Ustilaginomycotina</taxon>
        <taxon>Exobasidiomycetes</taxon>
        <taxon>Exobasidiales</taxon>
        <taxon>Cryptobasidiaceae</taxon>
        <taxon>Acaromyces</taxon>
    </lineage>
</organism>
<keyword evidence="6" id="KW-1185">Reference proteome</keyword>
<dbReference type="InParanoid" id="A0A316YK18"/>
<accession>A0A316YK18</accession>
<evidence type="ECO:0000313" key="5">
    <source>
        <dbReference type="EMBL" id="PWN89522.1"/>
    </source>
</evidence>
<dbReference type="Pfam" id="PF13847">
    <property type="entry name" value="Methyltransf_31"/>
    <property type="match status" value="1"/>
</dbReference>
<evidence type="ECO:0000256" key="2">
    <source>
        <dbReference type="ARBA" id="ARBA00022603"/>
    </source>
</evidence>
<dbReference type="PANTHER" id="PTHR12176">
    <property type="entry name" value="SAM-DEPENDENT METHYLTRANSFERASE SUPERFAMILY PROTEIN"/>
    <property type="match status" value="1"/>
</dbReference>
<dbReference type="STRING" id="215250.A0A316YK18"/>
<name>A0A316YK18_9BASI</name>
<dbReference type="InterPro" id="IPR025714">
    <property type="entry name" value="Methyltranfer_dom"/>
</dbReference>
<dbReference type="Gene3D" id="3.40.50.150">
    <property type="entry name" value="Vaccinia Virus protein VP39"/>
    <property type="match status" value="1"/>
</dbReference>
<proteinExistence type="inferred from homology"/>
<dbReference type="OrthoDB" id="411785at2759"/>
<reference evidence="5 6" key="1">
    <citation type="journal article" date="2018" name="Mol. Biol. Evol.">
        <title>Broad Genomic Sampling Reveals a Smut Pathogenic Ancestry of the Fungal Clade Ustilaginomycotina.</title>
        <authorList>
            <person name="Kijpornyongpan T."/>
            <person name="Mondo S.J."/>
            <person name="Barry K."/>
            <person name="Sandor L."/>
            <person name="Lee J."/>
            <person name="Lipzen A."/>
            <person name="Pangilinan J."/>
            <person name="LaButti K."/>
            <person name="Hainaut M."/>
            <person name="Henrissat B."/>
            <person name="Grigoriev I.V."/>
            <person name="Spatafora J.W."/>
            <person name="Aime M.C."/>
        </authorList>
    </citation>
    <scope>NUCLEOTIDE SEQUENCE [LARGE SCALE GENOMIC DNA]</scope>
    <source>
        <strain evidence="5 6">MCA 4198</strain>
    </source>
</reference>
<evidence type="ECO:0000259" key="4">
    <source>
        <dbReference type="Pfam" id="PF13847"/>
    </source>
</evidence>
<evidence type="ECO:0000313" key="6">
    <source>
        <dbReference type="Proteomes" id="UP000245768"/>
    </source>
</evidence>
<dbReference type="EMBL" id="KZ819637">
    <property type="protein sequence ID" value="PWN89522.1"/>
    <property type="molecule type" value="Genomic_DNA"/>
</dbReference>
<feature type="domain" description="Methyltransferase" evidence="4">
    <location>
        <begin position="50"/>
        <end position="131"/>
    </location>
</feature>
<gene>
    <name evidence="5" type="ORF">FA10DRAFT_268064</name>
</gene>
<evidence type="ECO:0000256" key="1">
    <source>
        <dbReference type="ARBA" id="ARBA00008361"/>
    </source>
</evidence>
<keyword evidence="3 5" id="KW-0808">Transferase</keyword>
<sequence>MGRADEPANEAFQTKEYWDERYAAEGPDEDFDWFKTYEDLEPILSELIPDKNARVLMLGCGNSTLSVDMATHGYANIVNIDYSEVLIDKMQRRYPSLDWRVHDVRQLKELDHEGSFDVVIDKGTMDALMAEKGSVWDPSETVRSNVQAEIDGVVWLLKPHTGVFLYLTWMQPHFRRPYIERRERWSVETRTMGDAFHYFLYIAKML</sequence>